<dbReference type="NCBIfam" id="TIGR01234">
    <property type="entry name" value="L-ribulokinase"/>
    <property type="match status" value="1"/>
</dbReference>
<dbReference type="InterPro" id="IPR018485">
    <property type="entry name" value="FGGY_C"/>
</dbReference>
<dbReference type="GO" id="GO:0019150">
    <property type="term" value="F:D-ribulokinase activity"/>
    <property type="evidence" value="ECO:0007669"/>
    <property type="project" value="TreeGrafter"/>
</dbReference>
<evidence type="ECO:0000256" key="9">
    <source>
        <dbReference type="RuleBase" id="RU003455"/>
    </source>
</evidence>
<feature type="region of interest" description="Disordered" evidence="10">
    <location>
        <begin position="549"/>
        <end position="570"/>
    </location>
</feature>
<feature type="domain" description="Carbohydrate kinase FGGY C-terminal" evidence="12">
    <location>
        <begin position="292"/>
        <end position="489"/>
    </location>
</feature>
<sequence>MSDPLKELYTIGVDYGTESGRAVVVRVRDGQEMASAVTPYPHGVIDHQLPTGEDLPADWALQHPDDYLEVLRKAVPEALKLSGVNAEDVVGIGIDFTACTMLPTTQEGTPLCFLPELKSEKHAFVKLWKHHAAQPHADRINETAARMGEKWLPRYGFKISSEWFFAKALQILEEAPEVYEAADRLIEAADWVVWQLTGVETRNTCTAGYKAMYQDGHFPSREYFAALNPEFADVVSEKMLTELSPLGGKAGTLSAQAAQWTGLKEGIAVAVANVDAHVAVPAATVTEPGQMVAIMGTSTCHMLLGDKLKEVPGMCGVVDGGIIPGLYGYEAGQSGVGDIFGWFVKHAVPASYHEQAQVEHVSVHQILEREAAQQKPGEHGLIALDWLNGNRSNLVDANLSGLILGLTLHTRAPDIYRALIEATAYGTRAIIDNFRQHGVPVTELIIAGGLKKNKMLMQIYADVTELPLSIVTSEQGPALGSAIHAAVAAGLYEDIRAAAKVMGRLEKNVYIPNPENVRVYRELYKEYITLHDHFGRGLNNVMKRLKKLSQTEDSEPTEPEEVAHAAPTLA</sequence>
<keyword evidence="5 7" id="KW-0054">Arabinose catabolism</keyword>
<dbReference type="InterPro" id="IPR005929">
    <property type="entry name" value="Ribulokinase"/>
</dbReference>
<dbReference type="PANTHER" id="PTHR43435">
    <property type="entry name" value="RIBULOKINASE"/>
    <property type="match status" value="1"/>
</dbReference>
<dbReference type="InterPro" id="IPR018483">
    <property type="entry name" value="Carb_kinase_FGGY_CS"/>
</dbReference>
<dbReference type="UniPathway" id="UPA00145">
    <property type="reaction ID" value="UER00566"/>
</dbReference>
<gene>
    <name evidence="7 13" type="primary">araB</name>
    <name evidence="13" type="ORF">DC3_24150</name>
</gene>
<dbReference type="GO" id="GO:0005524">
    <property type="term" value="F:ATP binding"/>
    <property type="evidence" value="ECO:0007669"/>
    <property type="project" value="UniProtKB-UniRule"/>
</dbReference>
<dbReference type="GO" id="GO:0019569">
    <property type="term" value="P:L-arabinose catabolic process to D-xylulose 5-phosphate"/>
    <property type="evidence" value="ECO:0007669"/>
    <property type="project" value="UniProtKB-UniRule"/>
</dbReference>
<keyword evidence="14" id="KW-1185">Reference proteome</keyword>
<comment type="catalytic activity">
    <reaction evidence="7 9">
        <text>L-ribulose + ATP = L-ribulose 5-phosphate + ADP + H(+)</text>
        <dbReference type="Rhea" id="RHEA:22072"/>
        <dbReference type="ChEBI" id="CHEBI:15378"/>
        <dbReference type="ChEBI" id="CHEBI:16880"/>
        <dbReference type="ChEBI" id="CHEBI:30616"/>
        <dbReference type="ChEBI" id="CHEBI:58226"/>
        <dbReference type="ChEBI" id="CHEBI:456216"/>
        <dbReference type="EC" id="2.7.1.16"/>
    </reaction>
</comment>
<evidence type="ECO:0000256" key="1">
    <source>
        <dbReference type="ARBA" id="ARBA00022679"/>
    </source>
</evidence>
<evidence type="ECO:0000256" key="5">
    <source>
        <dbReference type="ARBA" id="ARBA00022935"/>
    </source>
</evidence>
<dbReference type="AlphaFoldDB" id="A0A511N1K9"/>
<evidence type="ECO:0000256" key="7">
    <source>
        <dbReference type="HAMAP-Rule" id="MF_00520"/>
    </source>
</evidence>
<evidence type="ECO:0000256" key="10">
    <source>
        <dbReference type="SAM" id="MobiDB-lite"/>
    </source>
</evidence>
<dbReference type="HAMAP" id="MF_00520">
    <property type="entry name" value="Ribulokinase"/>
    <property type="match status" value="1"/>
</dbReference>
<organism evidence="13 14">
    <name type="scientific">Deinococcus cellulosilyticus (strain DSM 18568 / NBRC 106333 / KACC 11606 / 5516J-15)</name>
    <dbReference type="NCBI Taxonomy" id="1223518"/>
    <lineage>
        <taxon>Bacteria</taxon>
        <taxon>Thermotogati</taxon>
        <taxon>Deinococcota</taxon>
        <taxon>Deinococci</taxon>
        <taxon>Deinococcales</taxon>
        <taxon>Deinococcaceae</taxon>
        <taxon>Deinococcus</taxon>
    </lineage>
</organism>
<protein>
    <recommendedName>
        <fullName evidence="7 8">Ribulokinase</fullName>
        <ecNumber evidence="7 8">2.7.1.16</ecNumber>
    </recommendedName>
</protein>
<keyword evidence="6 7" id="KW-0119">Carbohydrate metabolism</keyword>
<keyword evidence="1 7" id="KW-0808">Transferase</keyword>
<dbReference type="InterPro" id="IPR000577">
    <property type="entry name" value="Carb_kinase_FGGY"/>
</dbReference>
<dbReference type="PROSITE" id="PS00445">
    <property type="entry name" value="FGGY_KINASES_2"/>
    <property type="match status" value="1"/>
</dbReference>
<evidence type="ECO:0000313" key="13">
    <source>
        <dbReference type="EMBL" id="GEM46780.1"/>
    </source>
</evidence>
<dbReference type="GO" id="GO:0008741">
    <property type="term" value="F:ribulokinase activity"/>
    <property type="evidence" value="ECO:0007669"/>
    <property type="project" value="UniProtKB-UniRule"/>
</dbReference>
<dbReference type="Pfam" id="PF00370">
    <property type="entry name" value="FGGY_N"/>
    <property type="match status" value="1"/>
</dbReference>
<dbReference type="NCBIfam" id="NF003154">
    <property type="entry name" value="PRK04123.1"/>
    <property type="match status" value="1"/>
</dbReference>
<keyword evidence="3 7" id="KW-0418">Kinase</keyword>
<feature type="domain" description="Carbohydrate kinase FGGY N-terminal" evidence="11">
    <location>
        <begin position="9"/>
        <end position="279"/>
    </location>
</feature>
<evidence type="ECO:0000256" key="2">
    <source>
        <dbReference type="ARBA" id="ARBA00022741"/>
    </source>
</evidence>
<comment type="caution">
    <text evidence="13">The sequence shown here is derived from an EMBL/GenBank/DDBJ whole genome shotgun (WGS) entry which is preliminary data.</text>
</comment>
<dbReference type="RefSeq" id="WP_146884577.1">
    <property type="nucleotide sequence ID" value="NZ_BJXB01000009.1"/>
</dbReference>
<dbReference type="SUPFAM" id="SSF53067">
    <property type="entry name" value="Actin-like ATPase domain"/>
    <property type="match status" value="2"/>
</dbReference>
<evidence type="ECO:0000256" key="4">
    <source>
        <dbReference type="ARBA" id="ARBA00022840"/>
    </source>
</evidence>
<evidence type="ECO:0000256" key="8">
    <source>
        <dbReference type="NCBIfam" id="TIGR01234"/>
    </source>
</evidence>
<dbReference type="CDD" id="cd07781">
    <property type="entry name" value="ASKHA_NBD_FGGY_L-RBK"/>
    <property type="match status" value="1"/>
</dbReference>
<dbReference type="Pfam" id="PF02782">
    <property type="entry name" value="FGGY_C"/>
    <property type="match status" value="1"/>
</dbReference>
<dbReference type="OrthoDB" id="9805576at2"/>
<dbReference type="PIRSF" id="PIRSF000538">
    <property type="entry name" value="GlpK"/>
    <property type="match status" value="1"/>
</dbReference>
<proteinExistence type="inferred from homology"/>
<keyword evidence="2 7" id="KW-0547">Nucleotide-binding</keyword>
<dbReference type="InterPro" id="IPR018484">
    <property type="entry name" value="FGGY_N"/>
</dbReference>
<evidence type="ECO:0000259" key="12">
    <source>
        <dbReference type="Pfam" id="PF02782"/>
    </source>
</evidence>
<dbReference type="Proteomes" id="UP000321306">
    <property type="component" value="Unassembled WGS sequence"/>
</dbReference>
<evidence type="ECO:0000313" key="14">
    <source>
        <dbReference type="Proteomes" id="UP000321306"/>
    </source>
</evidence>
<dbReference type="GO" id="GO:0005737">
    <property type="term" value="C:cytoplasm"/>
    <property type="evidence" value="ECO:0007669"/>
    <property type="project" value="TreeGrafter"/>
</dbReference>
<comment type="similarity">
    <text evidence="7 9">Belongs to the ribulokinase family.</text>
</comment>
<evidence type="ECO:0000256" key="6">
    <source>
        <dbReference type="ARBA" id="ARBA00023277"/>
    </source>
</evidence>
<comment type="pathway">
    <text evidence="7 9">Carbohydrate degradation; L-arabinose degradation via L-ribulose; D-xylulose 5-phosphate from L-arabinose (bacterial route): step 2/3.</text>
</comment>
<dbReference type="PANTHER" id="PTHR43435:SF4">
    <property type="entry name" value="FGGY CARBOHYDRATE KINASE DOMAIN-CONTAINING PROTEIN"/>
    <property type="match status" value="1"/>
</dbReference>
<dbReference type="Gene3D" id="3.30.420.40">
    <property type="match status" value="2"/>
</dbReference>
<accession>A0A511N1K9</accession>
<name>A0A511N1K9_DEIC1</name>
<evidence type="ECO:0000259" key="11">
    <source>
        <dbReference type="Pfam" id="PF00370"/>
    </source>
</evidence>
<reference evidence="13 14" key="1">
    <citation type="submission" date="2019-07" db="EMBL/GenBank/DDBJ databases">
        <title>Whole genome shotgun sequence of Deinococcus cellulosilyticus NBRC 106333.</title>
        <authorList>
            <person name="Hosoyama A."/>
            <person name="Uohara A."/>
            <person name="Ohji S."/>
            <person name="Ichikawa N."/>
        </authorList>
    </citation>
    <scope>NUCLEOTIDE SEQUENCE [LARGE SCALE GENOMIC DNA]</scope>
    <source>
        <strain evidence="13 14">NBRC 106333</strain>
    </source>
</reference>
<dbReference type="EC" id="2.7.1.16" evidence="7 8"/>
<keyword evidence="4 7" id="KW-0067">ATP-binding</keyword>
<dbReference type="EMBL" id="BJXB01000009">
    <property type="protein sequence ID" value="GEM46780.1"/>
    <property type="molecule type" value="Genomic_DNA"/>
</dbReference>
<evidence type="ECO:0000256" key="3">
    <source>
        <dbReference type="ARBA" id="ARBA00022777"/>
    </source>
</evidence>
<comment type="catalytic activity">
    <reaction evidence="7">
        <text>D-ribulose + ATP = D-ribulose 5-phosphate + ADP + H(+)</text>
        <dbReference type="Rhea" id="RHEA:17601"/>
        <dbReference type="ChEBI" id="CHEBI:15378"/>
        <dbReference type="ChEBI" id="CHEBI:17173"/>
        <dbReference type="ChEBI" id="CHEBI:30616"/>
        <dbReference type="ChEBI" id="CHEBI:58121"/>
        <dbReference type="ChEBI" id="CHEBI:456216"/>
        <dbReference type="EC" id="2.7.1.16"/>
    </reaction>
</comment>
<dbReference type="InterPro" id="IPR043129">
    <property type="entry name" value="ATPase_NBD"/>
</dbReference>